<evidence type="ECO:0000256" key="2">
    <source>
        <dbReference type="ARBA" id="ARBA00023242"/>
    </source>
</evidence>
<keyword evidence="2" id="KW-0539">Nucleus</keyword>
<dbReference type="GO" id="GO:0090575">
    <property type="term" value="C:RNA polymerase II transcription regulator complex"/>
    <property type="evidence" value="ECO:0007669"/>
    <property type="project" value="TreeGrafter"/>
</dbReference>
<dbReference type="PANTHER" id="PTHR40621:SF6">
    <property type="entry name" value="AP-1-LIKE TRANSCRIPTION FACTOR YAP1-RELATED"/>
    <property type="match status" value="1"/>
</dbReference>
<feature type="compositionally biased region" description="Basic and acidic residues" evidence="3">
    <location>
        <begin position="8"/>
        <end position="18"/>
    </location>
</feature>
<feature type="compositionally biased region" description="Low complexity" evidence="3">
    <location>
        <begin position="251"/>
        <end position="267"/>
    </location>
</feature>
<feature type="domain" description="BZIP" evidence="4">
    <location>
        <begin position="115"/>
        <end position="129"/>
    </location>
</feature>
<dbReference type="PANTHER" id="PTHR40621">
    <property type="entry name" value="TRANSCRIPTION FACTOR KAPC-RELATED"/>
    <property type="match status" value="1"/>
</dbReference>
<dbReference type="InterPro" id="IPR050936">
    <property type="entry name" value="AP-1-like"/>
</dbReference>
<evidence type="ECO:0000256" key="3">
    <source>
        <dbReference type="SAM" id="MobiDB-lite"/>
    </source>
</evidence>
<keyword evidence="6" id="KW-1185">Reference proteome</keyword>
<comment type="subcellular location">
    <subcellularLocation>
        <location evidence="1">Nucleus</location>
    </subcellularLocation>
</comment>
<gene>
    <name evidence="5" type="ORF">AGERDE_LOCUS2354</name>
</gene>
<feature type="compositionally biased region" description="Basic and acidic residues" evidence="3">
    <location>
        <begin position="48"/>
        <end position="60"/>
    </location>
</feature>
<dbReference type="InterPro" id="IPR046347">
    <property type="entry name" value="bZIP_sf"/>
</dbReference>
<feature type="region of interest" description="Disordered" evidence="3">
    <location>
        <begin position="284"/>
        <end position="323"/>
    </location>
</feature>
<dbReference type="EMBL" id="CAJVPL010000193">
    <property type="protein sequence ID" value="CAG8463025.1"/>
    <property type="molecule type" value="Genomic_DNA"/>
</dbReference>
<dbReference type="OrthoDB" id="2593073at2759"/>
<sequence length="558" mass="63653">MTSPSPHQQEDLKRKFNTFDDDDFGLSNNKHFKFMQDCVYEDEDSDFDHDPQDLETKEAPDLTIDNYNSGQQIPLKQQEQQETSAPQQQEQPSQPQAPQRKKPGRKPNPASPALRKAQNRAAQRAFRERKERHLRELEDTIKTLRQNEYEITVKHQKESDNYREMLEALKNDSIYWKEVAQAFETVINNMNVGSDITSKIKTTLLANMSTMMLAQNQSITTGMYSLLPALQQSLSSTSTVTNEDAPLSYNPSSQQQTQRQSPSRRPQMQNDVLQVLLTLTPEQNDSCDGSVASKKFLPSPTNSSTVMSPQSTPVTPSTTVGSPPTNYEDLVNELGMNEVKPVITDTRDGGNTVAAFNSTYLENPALIDSDFSLFLNINSYLTDYQILQGQQQSLMQIQMQQNEQKSNINAISLLSAEEMQQLNDLARLVRAPNNFSDVSPRLHFPLSQEQLFYLQQSHDPRIGMIPCLHLRARMIEHRDKYDLKKLCDLLIKKAKCHGDTMDPEAWEMPEEFFEEYSFLSFHHCRVKSDFYRQNAGKASKGDLTNYVKKAGLNPYLVS</sequence>
<feature type="region of interest" description="Disordered" evidence="3">
    <location>
        <begin position="237"/>
        <end position="267"/>
    </location>
</feature>
<dbReference type="AlphaFoldDB" id="A0A9N8Z3D2"/>
<evidence type="ECO:0000313" key="6">
    <source>
        <dbReference type="Proteomes" id="UP000789831"/>
    </source>
</evidence>
<evidence type="ECO:0000256" key="1">
    <source>
        <dbReference type="ARBA" id="ARBA00004123"/>
    </source>
</evidence>
<reference evidence="5" key="1">
    <citation type="submission" date="2021-06" db="EMBL/GenBank/DDBJ databases">
        <authorList>
            <person name="Kallberg Y."/>
            <person name="Tangrot J."/>
            <person name="Rosling A."/>
        </authorList>
    </citation>
    <scope>NUCLEOTIDE SEQUENCE</scope>
    <source>
        <strain evidence="5">MT106</strain>
    </source>
</reference>
<dbReference type="PROSITE" id="PS00036">
    <property type="entry name" value="BZIP_BASIC"/>
    <property type="match status" value="1"/>
</dbReference>
<comment type="caution">
    <text evidence="5">The sequence shown here is derived from an EMBL/GenBank/DDBJ whole genome shotgun (WGS) entry which is preliminary data.</text>
</comment>
<organism evidence="5 6">
    <name type="scientific">Ambispora gerdemannii</name>
    <dbReference type="NCBI Taxonomy" id="144530"/>
    <lineage>
        <taxon>Eukaryota</taxon>
        <taxon>Fungi</taxon>
        <taxon>Fungi incertae sedis</taxon>
        <taxon>Mucoromycota</taxon>
        <taxon>Glomeromycotina</taxon>
        <taxon>Glomeromycetes</taxon>
        <taxon>Archaeosporales</taxon>
        <taxon>Ambisporaceae</taxon>
        <taxon>Ambispora</taxon>
    </lineage>
</organism>
<dbReference type="SUPFAM" id="SSF57959">
    <property type="entry name" value="Leucine zipper domain"/>
    <property type="match status" value="1"/>
</dbReference>
<proteinExistence type="predicted"/>
<dbReference type="CDD" id="cd14688">
    <property type="entry name" value="bZIP_YAP"/>
    <property type="match status" value="1"/>
</dbReference>
<feature type="compositionally biased region" description="Low complexity" evidence="3">
    <location>
        <begin position="303"/>
        <end position="323"/>
    </location>
</feature>
<evidence type="ECO:0000313" key="5">
    <source>
        <dbReference type="EMBL" id="CAG8463025.1"/>
    </source>
</evidence>
<feature type="region of interest" description="Disordered" evidence="3">
    <location>
        <begin position="1"/>
        <end position="29"/>
    </location>
</feature>
<dbReference type="GO" id="GO:0001228">
    <property type="term" value="F:DNA-binding transcription activator activity, RNA polymerase II-specific"/>
    <property type="evidence" value="ECO:0007669"/>
    <property type="project" value="TreeGrafter"/>
</dbReference>
<protein>
    <submittedName>
        <fullName evidence="5">6346_t:CDS:1</fullName>
    </submittedName>
</protein>
<feature type="region of interest" description="Disordered" evidence="3">
    <location>
        <begin position="43"/>
        <end position="133"/>
    </location>
</feature>
<feature type="compositionally biased region" description="Low complexity" evidence="3">
    <location>
        <begin position="71"/>
        <end position="98"/>
    </location>
</feature>
<dbReference type="Proteomes" id="UP000789831">
    <property type="component" value="Unassembled WGS sequence"/>
</dbReference>
<name>A0A9N8Z3D2_9GLOM</name>
<dbReference type="GO" id="GO:0000976">
    <property type="term" value="F:transcription cis-regulatory region binding"/>
    <property type="evidence" value="ECO:0007669"/>
    <property type="project" value="InterPro"/>
</dbReference>
<accession>A0A9N8Z3D2</accession>
<evidence type="ECO:0000259" key="4">
    <source>
        <dbReference type="PROSITE" id="PS00036"/>
    </source>
</evidence>
<dbReference type="InterPro" id="IPR004827">
    <property type="entry name" value="bZIP"/>
</dbReference>
<dbReference type="Gene3D" id="1.20.5.170">
    <property type="match status" value="1"/>
</dbReference>